<dbReference type="PANTHER" id="PTHR46268">
    <property type="entry name" value="STRESS RESPONSE PROTEIN NHAX"/>
    <property type="match status" value="1"/>
</dbReference>
<protein>
    <submittedName>
        <fullName evidence="3">Universal stress protein</fullName>
    </submittedName>
</protein>
<reference evidence="3 4" key="1">
    <citation type="submission" date="2022-06" db="EMBL/GenBank/DDBJ databases">
        <title>Isolation of gut microbiota from human fecal samples.</title>
        <authorList>
            <person name="Pamer E.G."/>
            <person name="Barat B."/>
            <person name="Waligurski E."/>
            <person name="Medina S."/>
            <person name="Paddock L."/>
            <person name="Mostad J."/>
        </authorList>
    </citation>
    <scope>NUCLEOTIDE SEQUENCE [LARGE SCALE GENOMIC DNA]</scope>
    <source>
        <strain evidence="3 4">SL.3.17</strain>
    </source>
</reference>
<accession>A0ABT1RQ18</accession>
<proteinExistence type="inferred from homology"/>
<dbReference type="InterPro" id="IPR014729">
    <property type="entry name" value="Rossmann-like_a/b/a_fold"/>
</dbReference>
<dbReference type="CDD" id="cd00293">
    <property type="entry name" value="USP-like"/>
    <property type="match status" value="1"/>
</dbReference>
<dbReference type="InterPro" id="IPR006015">
    <property type="entry name" value="Universal_stress_UspA"/>
</dbReference>
<keyword evidence="4" id="KW-1185">Reference proteome</keyword>
<dbReference type="RefSeq" id="WP_256132445.1">
    <property type="nucleotide sequence ID" value="NZ_JANFXK010000011.1"/>
</dbReference>
<sequence length="255" mass="29105">MKRLLLPIDGSERCFQAAEQVRRLYRKEDVEIILMTVRSDCEFVSEEAELEKIKEQSMGIFTNAEEILQGYRVKKIVDFGHIGNTILKHMEEDNITAVVMTRSTREGYIQKLGSVTSYVLKYARCLVIIVPEVERHICKEHSATVYLSGQFCKGADSCLLPSAAGTCVYRIEVLKGRVRLNHAAYNPDGGTWTMEPGNHQKAHYNISAGESREIELFVGVNFGQEDRIDLVNPRPFDPAVIRYEYEEPKEERGNR</sequence>
<dbReference type="Pfam" id="PF00582">
    <property type="entry name" value="Usp"/>
    <property type="match status" value="1"/>
</dbReference>
<comment type="caution">
    <text evidence="3">The sequence shown here is derived from an EMBL/GenBank/DDBJ whole genome shotgun (WGS) entry which is preliminary data.</text>
</comment>
<evidence type="ECO:0000313" key="3">
    <source>
        <dbReference type="EMBL" id="MCQ4637254.1"/>
    </source>
</evidence>
<gene>
    <name evidence="3" type="ORF">NE619_11020</name>
</gene>
<comment type="similarity">
    <text evidence="1">Belongs to the universal stress protein A family.</text>
</comment>
<name>A0ABT1RQ18_9FIRM</name>
<dbReference type="PANTHER" id="PTHR46268:SF6">
    <property type="entry name" value="UNIVERSAL STRESS PROTEIN UP12"/>
    <property type="match status" value="1"/>
</dbReference>
<organism evidence="3 4">
    <name type="scientific">Anaerovorax odorimutans</name>
    <dbReference type="NCBI Taxonomy" id="109327"/>
    <lineage>
        <taxon>Bacteria</taxon>
        <taxon>Bacillati</taxon>
        <taxon>Bacillota</taxon>
        <taxon>Clostridia</taxon>
        <taxon>Peptostreptococcales</taxon>
        <taxon>Anaerovoracaceae</taxon>
        <taxon>Anaerovorax</taxon>
    </lineage>
</organism>
<dbReference type="Proteomes" id="UP001524502">
    <property type="component" value="Unassembled WGS sequence"/>
</dbReference>
<dbReference type="InterPro" id="IPR006016">
    <property type="entry name" value="UspA"/>
</dbReference>
<dbReference type="Gene3D" id="3.40.50.620">
    <property type="entry name" value="HUPs"/>
    <property type="match status" value="1"/>
</dbReference>
<evidence type="ECO:0000313" key="4">
    <source>
        <dbReference type="Proteomes" id="UP001524502"/>
    </source>
</evidence>
<evidence type="ECO:0000256" key="1">
    <source>
        <dbReference type="ARBA" id="ARBA00008791"/>
    </source>
</evidence>
<dbReference type="EMBL" id="JANFXK010000011">
    <property type="protein sequence ID" value="MCQ4637254.1"/>
    <property type="molecule type" value="Genomic_DNA"/>
</dbReference>
<feature type="domain" description="UspA" evidence="2">
    <location>
        <begin position="1"/>
        <end position="131"/>
    </location>
</feature>
<dbReference type="PRINTS" id="PR01438">
    <property type="entry name" value="UNVRSLSTRESS"/>
</dbReference>
<evidence type="ECO:0000259" key="2">
    <source>
        <dbReference type="Pfam" id="PF00582"/>
    </source>
</evidence>
<dbReference type="SUPFAM" id="SSF52402">
    <property type="entry name" value="Adenine nucleotide alpha hydrolases-like"/>
    <property type="match status" value="1"/>
</dbReference>